<dbReference type="InterPro" id="IPR031552">
    <property type="entry name" value="ParE-like_toxin"/>
</dbReference>
<evidence type="ECO:0000313" key="2">
    <source>
        <dbReference type="Proteomes" id="UP001580407"/>
    </source>
</evidence>
<dbReference type="InterPro" id="IPR035093">
    <property type="entry name" value="RelE/ParE_toxin_dom_sf"/>
</dbReference>
<dbReference type="Gene3D" id="3.30.2310.20">
    <property type="entry name" value="RelE-like"/>
    <property type="match status" value="1"/>
</dbReference>
<protein>
    <submittedName>
        <fullName evidence="1">Type II toxin-antitoxin system RelE/ParE family toxin</fullName>
    </submittedName>
</protein>
<comment type="caution">
    <text evidence="1">The sequence shown here is derived from an EMBL/GenBank/DDBJ whole genome shotgun (WGS) entry which is preliminary data.</text>
</comment>
<dbReference type="EMBL" id="JBHILM010000003">
    <property type="protein sequence ID" value="MFB5680055.1"/>
    <property type="molecule type" value="Genomic_DNA"/>
</dbReference>
<organism evidence="1 2">
    <name type="scientific">Paenibacillus terreus</name>
    <dbReference type="NCBI Taxonomy" id="1387834"/>
    <lineage>
        <taxon>Bacteria</taxon>
        <taxon>Bacillati</taxon>
        <taxon>Bacillota</taxon>
        <taxon>Bacilli</taxon>
        <taxon>Bacillales</taxon>
        <taxon>Paenibacillaceae</taxon>
        <taxon>Paenibacillus</taxon>
    </lineage>
</organism>
<dbReference type="RefSeq" id="WP_375523881.1">
    <property type="nucleotide sequence ID" value="NZ_JBHILM010000003.1"/>
</dbReference>
<gene>
    <name evidence="1" type="ORF">ACE3NQ_03850</name>
</gene>
<name>A0ABV5B2Z4_9BACL</name>
<proteinExistence type="predicted"/>
<accession>A0ABV5B2Z4</accession>
<keyword evidence="2" id="KW-1185">Reference proteome</keyword>
<dbReference type="Proteomes" id="UP001580407">
    <property type="component" value="Unassembled WGS sequence"/>
</dbReference>
<dbReference type="Pfam" id="PF15781">
    <property type="entry name" value="ParE-like_toxin"/>
    <property type="match status" value="1"/>
</dbReference>
<reference evidence="1 2" key="1">
    <citation type="submission" date="2024-09" db="EMBL/GenBank/DDBJ databases">
        <authorList>
            <person name="Ruan L."/>
        </authorList>
    </citation>
    <scope>NUCLEOTIDE SEQUENCE [LARGE SCALE GENOMIC DNA]</scope>
    <source>
        <strain evidence="1 2">D33</strain>
    </source>
</reference>
<evidence type="ECO:0000313" key="1">
    <source>
        <dbReference type="EMBL" id="MFB5680055.1"/>
    </source>
</evidence>
<dbReference type="SUPFAM" id="SSF143011">
    <property type="entry name" value="RelE-like"/>
    <property type="match status" value="1"/>
</dbReference>
<sequence length="72" mass="8462">MYQLFVTNQAKKDLKRLDRPIIKIVLSILDDIAENPHAGEPLHGDLSHLKKWSFTHLGIGYRWHTWRTKSIL</sequence>